<dbReference type="AlphaFoldDB" id="A0A286IET1"/>
<proteinExistence type="predicted"/>
<dbReference type="SUPFAM" id="SSF46785">
    <property type="entry name" value="Winged helix' DNA-binding domain"/>
    <property type="match status" value="1"/>
</dbReference>
<evidence type="ECO:0000313" key="2">
    <source>
        <dbReference type="EMBL" id="SOE18582.1"/>
    </source>
</evidence>
<gene>
    <name evidence="2" type="ORF">SAMN05877838_3511</name>
</gene>
<dbReference type="RefSeq" id="WP_097109068.1">
    <property type="nucleotide sequence ID" value="NZ_OCPC01000006.1"/>
</dbReference>
<feature type="compositionally biased region" description="Polar residues" evidence="1">
    <location>
        <begin position="148"/>
        <end position="169"/>
    </location>
</feature>
<keyword evidence="3" id="KW-1185">Reference proteome</keyword>
<protein>
    <recommendedName>
        <fullName evidence="4">Helix-turn-helix protein</fullName>
    </recommendedName>
</protein>
<evidence type="ECO:0008006" key="4">
    <source>
        <dbReference type="Google" id="ProtNLM"/>
    </source>
</evidence>
<sequence length="185" mass="20985">MTNKHKRKGKSKFVMIYAYVKRSEAWKSLSPVERCAYIEVKWRYDGLNNGRIGLGCRELGDELNMSRNTADRALDELEKKGFIEKAKPSAFNNKNRAVTEWRLTEYACDVTGQLPSKNFMKWHPQKKSQSHPRDAQSHPRDAKGAKGGQNTHHSPTHGTVKPISTISQSHPRDTYISTMGGRVDG</sequence>
<dbReference type="InterPro" id="IPR036390">
    <property type="entry name" value="WH_DNA-bd_sf"/>
</dbReference>
<dbReference type="InterPro" id="IPR036388">
    <property type="entry name" value="WH-like_DNA-bd_sf"/>
</dbReference>
<dbReference type="Proteomes" id="UP000219465">
    <property type="component" value="Unassembled WGS sequence"/>
</dbReference>
<evidence type="ECO:0000313" key="3">
    <source>
        <dbReference type="Proteomes" id="UP000219465"/>
    </source>
</evidence>
<accession>A0A286IET1</accession>
<dbReference type="EMBL" id="OCPC01000006">
    <property type="protein sequence ID" value="SOE18582.1"/>
    <property type="molecule type" value="Genomic_DNA"/>
</dbReference>
<feature type="compositionally biased region" description="Basic and acidic residues" evidence="1">
    <location>
        <begin position="131"/>
        <end position="144"/>
    </location>
</feature>
<feature type="region of interest" description="Disordered" evidence="1">
    <location>
        <begin position="122"/>
        <end position="185"/>
    </location>
</feature>
<evidence type="ECO:0000256" key="1">
    <source>
        <dbReference type="SAM" id="MobiDB-lite"/>
    </source>
</evidence>
<dbReference type="OrthoDB" id="6058756at2"/>
<name>A0A286IET1_9HYPH</name>
<reference evidence="3" key="1">
    <citation type="submission" date="2017-08" db="EMBL/GenBank/DDBJ databases">
        <authorList>
            <person name="Varghese N."/>
            <person name="Submissions S."/>
        </authorList>
    </citation>
    <scope>NUCLEOTIDE SEQUENCE [LARGE SCALE GENOMIC DNA]</scope>
    <source>
        <strain evidence="3">KCTC 23107</strain>
    </source>
</reference>
<dbReference type="Gene3D" id="1.10.10.10">
    <property type="entry name" value="Winged helix-like DNA-binding domain superfamily/Winged helix DNA-binding domain"/>
    <property type="match status" value="1"/>
</dbReference>
<organism evidence="2 3">
    <name type="scientific">Hoeflea halophila</name>
    <dbReference type="NCBI Taxonomy" id="714899"/>
    <lineage>
        <taxon>Bacteria</taxon>
        <taxon>Pseudomonadati</taxon>
        <taxon>Pseudomonadota</taxon>
        <taxon>Alphaproteobacteria</taxon>
        <taxon>Hyphomicrobiales</taxon>
        <taxon>Rhizobiaceae</taxon>
        <taxon>Hoeflea</taxon>
    </lineage>
</organism>